<dbReference type="SUPFAM" id="SSF52210">
    <property type="entry name" value="Succinyl-CoA synthetase domains"/>
    <property type="match status" value="2"/>
</dbReference>
<evidence type="ECO:0000313" key="3">
    <source>
        <dbReference type="EMBL" id="EWT02807.1"/>
    </source>
</evidence>
<feature type="region of interest" description="Disordered" evidence="1">
    <location>
        <begin position="494"/>
        <end position="520"/>
    </location>
</feature>
<dbReference type="Proteomes" id="UP000019489">
    <property type="component" value="Unassembled WGS sequence"/>
</dbReference>
<protein>
    <submittedName>
        <fullName evidence="3">FdrA family protein</fullName>
    </submittedName>
</protein>
<accession>W9GC51</accession>
<keyword evidence="4" id="KW-1185">Reference proteome</keyword>
<dbReference type="PATRIC" id="fig|1386089.3.peg.910"/>
<dbReference type="InterPro" id="IPR005811">
    <property type="entry name" value="SUCC_ACL_C"/>
</dbReference>
<dbReference type="eggNOG" id="COG0074">
    <property type="taxonomic scope" value="Bacteria"/>
</dbReference>
<dbReference type="Gene3D" id="3.40.50.261">
    <property type="entry name" value="Succinyl-CoA synthetase domains"/>
    <property type="match status" value="2"/>
</dbReference>
<dbReference type="Gene3D" id="3.40.50.720">
    <property type="entry name" value="NAD(P)-binding Rossmann-like Domain"/>
    <property type="match status" value="1"/>
</dbReference>
<dbReference type="GO" id="GO:0005829">
    <property type="term" value="C:cytosol"/>
    <property type="evidence" value="ECO:0007669"/>
    <property type="project" value="TreeGrafter"/>
</dbReference>
<feature type="compositionally biased region" description="Polar residues" evidence="1">
    <location>
        <begin position="499"/>
        <end position="520"/>
    </location>
</feature>
<dbReference type="GO" id="GO:0009361">
    <property type="term" value="C:succinate-CoA ligase complex (ADP-forming)"/>
    <property type="evidence" value="ECO:0007669"/>
    <property type="project" value="TreeGrafter"/>
</dbReference>
<organism evidence="3 4">
    <name type="scientific">Intrasporangium oryzae NRRL B-24470</name>
    <dbReference type="NCBI Taxonomy" id="1386089"/>
    <lineage>
        <taxon>Bacteria</taxon>
        <taxon>Bacillati</taxon>
        <taxon>Actinomycetota</taxon>
        <taxon>Actinomycetes</taxon>
        <taxon>Micrococcales</taxon>
        <taxon>Intrasporangiaceae</taxon>
        <taxon>Intrasporangium</taxon>
    </lineage>
</organism>
<dbReference type="PANTHER" id="PTHR11117:SF24">
    <property type="entry name" value="PROTEIN FDRA"/>
    <property type="match status" value="1"/>
</dbReference>
<dbReference type="STRING" id="1386089.N865_03195"/>
<dbReference type="GO" id="GO:0004776">
    <property type="term" value="F:succinate-CoA ligase (GDP-forming) activity"/>
    <property type="evidence" value="ECO:0007669"/>
    <property type="project" value="TreeGrafter"/>
</dbReference>
<dbReference type="GO" id="GO:0004775">
    <property type="term" value="F:succinate-CoA ligase (ADP-forming) activity"/>
    <property type="evidence" value="ECO:0007669"/>
    <property type="project" value="TreeGrafter"/>
</dbReference>
<dbReference type="EMBL" id="AWSA01000007">
    <property type="protein sequence ID" value="EWT02807.1"/>
    <property type="molecule type" value="Genomic_DNA"/>
</dbReference>
<dbReference type="AlphaFoldDB" id="W9GC51"/>
<comment type="caution">
    <text evidence="3">The sequence shown here is derived from an EMBL/GenBank/DDBJ whole genome shotgun (WGS) entry which is preliminary data.</text>
</comment>
<dbReference type="Pfam" id="PF00549">
    <property type="entry name" value="Ligase_CoA"/>
    <property type="match status" value="1"/>
</dbReference>
<name>W9GC51_9MICO</name>
<evidence type="ECO:0000313" key="4">
    <source>
        <dbReference type="Proteomes" id="UP000019489"/>
    </source>
</evidence>
<evidence type="ECO:0000259" key="2">
    <source>
        <dbReference type="Pfam" id="PF00549"/>
    </source>
</evidence>
<gene>
    <name evidence="3" type="ORF">N865_03195</name>
</gene>
<feature type="domain" description="ATP-citrate synthase/succinyl-CoA ligase C-terminal" evidence="2">
    <location>
        <begin position="329"/>
        <end position="489"/>
    </location>
</feature>
<dbReference type="InterPro" id="IPR016102">
    <property type="entry name" value="Succinyl-CoA_synth-like"/>
</dbReference>
<dbReference type="PANTHER" id="PTHR11117">
    <property type="entry name" value="SUCCINYL-COA LIGASE SUBUNIT ALPHA"/>
    <property type="match status" value="1"/>
</dbReference>
<dbReference type="RefSeq" id="WP_245603657.1">
    <property type="nucleotide sequence ID" value="NZ_AWSA01000007.1"/>
</dbReference>
<proteinExistence type="predicted"/>
<evidence type="ECO:0000256" key="1">
    <source>
        <dbReference type="SAM" id="MobiDB-lite"/>
    </source>
</evidence>
<dbReference type="GO" id="GO:0006099">
    <property type="term" value="P:tricarboxylic acid cycle"/>
    <property type="evidence" value="ECO:0007669"/>
    <property type="project" value="TreeGrafter"/>
</dbReference>
<sequence>MADHVELRTGAYYDSVSLMQVSRSVAAAPGVEAAQVAMATELNLDVIRGMGFDVPDTAAPNDLVVAIRGDDAGVASGQAALDAALAGLRSAATQSAGLGEAPPRRTLGGAVATSHANLALVSVPGRHAVVEAFDAIHAAVSVMVFSDNVPVEDEVRLKDAAAAADVLVMGPDCGTAVVGGVALGFANVVRPGSVGIVAASGTGAQQVMCLLDAAGVGISHCLGVGGRDLSSAVAGRSTRQALAALAADPATETIVVVSKPPAPEVLADLEAYAAGLGKPVHWATLGTGRPDLTSSVEALLAGVEVPVPAWPRWGTTSEPGPDGGSLRGLFCGGTLADEAMLIASRQLGDIRSNIPLRPGLGLGRDLRDAGHVVIDFGDDSLTQGRAHPMIDPSLRLERIAAEAVDPTCGVLLLDLVLGHGAHPDPAPELARAIRAARAAATAGGRVLPVVVSVTGTESDPQRLGSCATVLAEAGAEVFLSNAAATRRAVALVARDGSRTDSGTESSGIGAEQDTTTGEGH</sequence>
<reference evidence="3 4" key="1">
    <citation type="submission" date="2013-08" db="EMBL/GenBank/DDBJ databases">
        <title>Intrasporangium oryzae NRRL B-24470.</title>
        <authorList>
            <person name="Liu H."/>
            <person name="Wang G."/>
        </authorList>
    </citation>
    <scope>NUCLEOTIDE SEQUENCE [LARGE SCALE GENOMIC DNA]</scope>
    <source>
        <strain evidence="3 4">NRRL B-24470</strain>
    </source>
</reference>